<keyword evidence="3 10" id="KW-0963">Cytoplasm</keyword>
<keyword evidence="2 10" id="KW-0329">Glyoxylate bypass</keyword>
<evidence type="ECO:0000259" key="17">
    <source>
        <dbReference type="Pfam" id="PF20659"/>
    </source>
</evidence>
<feature type="active site" description="Proton donor" evidence="10 12">
    <location>
        <position position="644"/>
    </location>
</feature>
<dbReference type="Gene3D" id="1.20.1220.12">
    <property type="entry name" value="Malate synthase, domain III"/>
    <property type="match status" value="1"/>
</dbReference>
<feature type="modified residue" description="Cysteine sulfenic acid (-SOH)" evidence="10">
    <location>
        <position position="630"/>
    </location>
</feature>
<accession>A0A318H2Y7</accession>
<dbReference type="OrthoDB" id="9762054at2"/>
<evidence type="ECO:0000256" key="10">
    <source>
        <dbReference type="HAMAP-Rule" id="MF_00641"/>
    </source>
</evidence>
<dbReference type="NCBIfam" id="TIGR01345">
    <property type="entry name" value="malate_syn_G"/>
    <property type="match status" value="1"/>
</dbReference>
<dbReference type="Pfam" id="PF20659">
    <property type="entry name" value="MS_C"/>
    <property type="match status" value="1"/>
</dbReference>
<feature type="binding site" evidence="10">
    <location>
        <position position="436"/>
    </location>
    <ligand>
        <name>Mg(2+)</name>
        <dbReference type="ChEBI" id="CHEBI:18420"/>
    </ligand>
</feature>
<dbReference type="InterPro" id="IPR006253">
    <property type="entry name" value="Malate_synthG"/>
</dbReference>
<dbReference type="FunFam" id="3.20.20.360:FF:000003">
    <property type="entry name" value="Malate synthase G"/>
    <property type="match status" value="1"/>
</dbReference>
<reference evidence="18 19" key="1">
    <citation type="submission" date="2018-05" db="EMBL/GenBank/DDBJ databases">
        <title>Genomic Encyclopedia of Type Strains, Phase IV (KMG-IV): sequencing the most valuable type-strain genomes for metagenomic binning, comparative biology and taxonomic classification.</title>
        <authorList>
            <person name="Goeker M."/>
        </authorList>
    </citation>
    <scope>NUCLEOTIDE SEQUENCE [LARGE SCALE GENOMIC DNA]</scope>
    <source>
        <strain evidence="18 19">DSM 566</strain>
    </source>
</reference>
<evidence type="ECO:0000313" key="18">
    <source>
        <dbReference type="EMBL" id="PXW95916.1"/>
    </source>
</evidence>
<feature type="binding site" evidence="10">
    <location>
        <position position="436"/>
    </location>
    <ligand>
        <name>glyoxylate</name>
        <dbReference type="ChEBI" id="CHEBI:36655"/>
    </ligand>
</feature>
<evidence type="ECO:0000256" key="6">
    <source>
        <dbReference type="ARBA" id="ARBA00022723"/>
    </source>
</evidence>
<dbReference type="InterPro" id="IPR048355">
    <property type="entry name" value="MS_C"/>
</dbReference>
<dbReference type="GO" id="GO:0006099">
    <property type="term" value="P:tricarboxylic acid cycle"/>
    <property type="evidence" value="ECO:0007669"/>
    <property type="project" value="UniProtKB-KW"/>
</dbReference>
<evidence type="ECO:0000256" key="1">
    <source>
        <dbReference type="ARBA" id="ARBA00001946"/>
    </source>
</evidence>
<feature type="binding site" evidence="10">
    <location>
        <begin position="461"/>
        <end position="464"/>
    </location>
    <ligand>
        <name>glyoxylate</name>
        <dbReference type="ChEBI" id="CHEBI:36655"/>
    </ligand>
</feature>
<evidence type="ECO:0000256" key="9">
    <source>
        <dbReference type="ARBA" id="ARBA00047918"/>
    </source>
</evidence>
<dbReference type="InterPro" id="IPR011076">
    <property type="entry name" value="Malate_synth_sf"/>
</dbReference>
<comment type="caution">
    <text evidence="18">The sequence shown here is derived from an EMBL/GenBank/DDBJ whole genome shotgun (WGS) entry which is preliminary data.</text>
</comment>
<evidence type="ECO:0000256" key="8">
    <source>
        <dbReference type="ARBA" id="ARBA00023097"/>
    </source>
</evidence>
<feature type="domain" description="Malate synthase G alpha-beta insertion" evidence="16">
    <location>
        <begin position="160"/>
        <end position="235"/>
    </location>
</feature>
<evidence type="ECO:0000259" key="16">
    <source>
        <dbReference type="Pfam" id="PF20658"/>
    </source>
</evidence>
<keyword evidence="6 10" id="KW-0479">Metal-binding</keyword>
<dbReference type="InterPro" id="IPR048356">
    <property type="entry name" value="MS_N"/>
</dbReference>
<keyword evidence="8 10" id="KW-0558">Oxidation</keyword>
<keyword evidence="19" id="KW-1185">Reference proteome</keyword>
<evidence type="ECO:0000256" key="12">
    <source>
        <dbReference type="PIRSR" id="PIRSR601465-50"/>
    </source>
</evidence>
<sequence length="735" mass="78607">MTARTTLHGLQVATELFRFIEDEVLPDTGVASATFWAGFDAIVSDLAPKNAALLAERDRLQLEMDAWHRAHPGPITDMAAYQAFLARIGYLVPSPDTVQATTTRVDAELALQAGPQLVVPILNARYALNAANARWGSLYDALYGTDAISEADGAGKAGGYNPVRGAKVIARAREVLDQAAPLVSASHRDATGYSIEAGQLVVRLRSGTITGLSDPTQLVGYQGDAAAPSSVLLAHHGLHLDVQIDRSTAIGATDAAGVSDIVMEAALSTILDLEDSVAAVDAEDKVLAYRNWLGIQLGTLTEEVSKGGKTFTRRLNPDRLYTAPKGSGTVSLHGRSLMFVRNVGHLMSNPAILWGAEGREIPEGIMDAVVTTTIALHDLQRHGRNGISNSRQGSVYIVKPKMHGPAEVAFAAELFGRVEQLLGLPDSTVKLGIMDEERRTSVNLKACIAAASSRVAFINTGFLDRTGDEMHTAMHAGPMMRKGDIKSSAWIAAYERRNVLIGLSCGLRGRAQIGKGMWAMPDLMAAMLEQKIAHPKAGANTAWVPSPTAAVLHALHYHQVSVAAVQQGLEAEAATLEASGQQARLLDDLLTVPVVAEAKWSAEERQQEIDNNAQGILGYVVRWVDQGVGCSKVPDINGVGLMEDRATLRISSQHIANWLQHGVVTEAAVRETFTRMAKVVDGQNAGDPLYKSLAENPDGAAFQAAQDLVFKGKEQPSGYTEPLLHAWRLKVKAGA</sequence>
<dbReference type="GO" id="GO:0005829">
    <property type="term" value="C:cytosol"/>
    <property type="evidence" value="ECO:0007669"/>
    <property type="project" value="TreeGrafter"/>
</dbReference>
<evidence type="ECO:0000313" key="19">
    <source>
        <dbReference type="Proteomes" id="UP000247811"/>
    </source>
</evidence>
<dbReference type="AlphaFoldDB" id="A0A318H2Y7"/>
<evidence type="ECO:0000256" key="3">
    <source>
        <dbReference type="ARBA" id="ARBA00022490"/>
    </source>
</evidence>
<dbReference type="Proteomes" id="UP000247811">
    <property type="component" value="Unassembled WGS sequence"/>
</dbReference>
<name>A0A318H2Y7_9BURK</name>
<dbReference type="Pfam" id="PF01274">
    <property type="entry name" value="MS_TIM-barrel"/>
    <property type="match status" value="1"/>
</dbReference>
<dbReference type="HAMAP" id="MF_00641">
    <property type="entry name" value="Malate_synth_G"/>
    <property type="match status" value="1"/>
</dbReference>
<dbReference type="GO" id="GO:0000287">
    <property type="term" value="F:magnesium ion binding"/>
    <property type="evidence" value="ECO:0007669"/>
    <property type="project" value="TreeGrafter"/>
</dbReference>
<dbReference type="UniPathway" id="UPA00703">
    <property type="reaction ID" value="UER00720"/>
</dbReference>
<feature type="domain" description="Malate synthase N-terminal" evidence="15">
    <location>
        <begin position="17"/>
        <end position="77"/>
    </location>
</feature>
<feature type="binding site" evidence="10">
    <location>
        <position position="313"/>
    </location>
    <ligand>
        <name>acetyl-CoA</name>
        <dbReference type="ChEBI" id="CHEBI:57288"/>
    </ligand>
</feature>
<keyword evidence="4 10" id="KW-0816">Tricarboxylic acid cycle</keyword>
<comment type="pathway">
    <text evidence="10 13">Carbohydrate metabolism; glyoxylate cycle; (S)-malate from isocitrate: step 2/2.</text>
</comment>
<dbReference type="GO" id="GO:0004474">
    <property type="term" value="F:malate synthase activity"/>
    <property type="evidence" value="ECO:0007669"/>
    <property type="project" value="UniProtKB-UniRule"/>
</dbReference>
<dbReference type="InterPro" id="IPR046363">
    <property type="entry name" value="MS_N_TIM-barrel_dom"/>
</dbReference>
<comment type="similarity">
    <text evidence="10 13">Belongs to the malate synthase family. GlcB subfamily.</text>
</comment>
<dbReference type="Pfam" id="PF20658">
    <property type="entry name" value="MSG_insertion"/>
    <property type="match status" value="1"/>
</dbReference>
<gene>
    <name evidence="10" type="primary">glcB</name>
    <name evidence="18" type="ORF">C7444_108176</name>
</gene>
<dbReference type="RefSeq" id="WP_110400853.1">
    <property type="nucleotide sequence ID" value="NZ_QJJS01000008.1"/>
</dbReference>
<comment type="cofactor">
    <cofactor evidence="1 10">
        <name>Mg(2+)</name>
        <dbReference type="ChEBI" id="CHEBI:18420"/>
    </cofactor>
</comment>
<comment type="subunit">
    <text evidence="10">Monomer.</text>
</comment>
<evidence type="ECO:0000256" key="5">
    <source>
        <dbReference type="ARBA" id="ARBA00022679"/>
    </source>
</evidence>
<feature type="domain" description="Malate synthase C-terminal" evidence="17">
    <location>
        <begin position="604"/>
        <end position="709"/>
    </location>
</feature>
<dbReference type="EC" id="2.3.3.9" evidence="10 11"/>
<dbReference type="InterPro" id="IPR001465">
    <property type="entry name" value="Malate_synthase_TIM"/>
</dbReference>
<comment type="subcellular location">
    <subcellularLocation>
        <location evidence="10 13">Cytoplasm</location>
    </subcellularLocation>
</comment>
<keyword evidence="5 10" id="KW-0808">Transferase</keyword>
<feature type="binding site" evidence="10">
    <location>
        <begin position="125"/>
        <end position="126"/>
    </location>
    <ligand>
        <name>acetyl-CoA</name>
        <dbReference type="ChEBI" id="CHEBI:57288"/>
    </ligand>
</feature>
<dbReference type="GO" id="GO:0009436">
    <property type="term" value="P:glyoxylate catabolic process"/>
    <property type="evidence" value="ECO:0007669"/>
    <property type="project" value="TreeGrafter"/>
</dbReference>
<evidence type="ECO:0000259" key="14">
    <source>
        <dbReference type="Pfam" id="PF01274"/>
    </source>
</evidence>
<evidence type="ECO:0000256" key="7">
    <source>
        <dbReference type="ARBA" id="ARBA00022842"/>
    </source>
</evidence>
<keyword evidence="7 10" id="KW-0460">Magnesium</keyword>
<dbReference type="SUPFAM" id="SSF51645">
    <property type="entry name" value="Malate synthase G"/>
    <property type="match status" value="1"/>
</dbReference>
<feature type="active site" description="Proton acceptor" evidence="10 12">
    <location>
        <position position="341"/>
    </location>
</feature>
<evidence type="ECO:0000256" key="13">
    <source>
        <dbReference type="RuleBase" id="RU003572"/>
    </source>
</evidence>
<evidence type="ECO:0000256" key="2">
    <source>
        <dbReference type="ARBA" id="ARBA00022435"/>
    </source>
</evidence>
<feature type="binding site" evidence="10">
    <location>
        <position position="545"/>
    </location>
    <ligand>
        <name>acetyl-CoA</name>
        <dbReference type="ChEBI" id="CHEBI:57288"/>
    </ligand>
</feature>
<dbReference type="EMBL" id="QJJS01000008">
    <property type="protein sequence ID" value="PXW95916.1"/>
    <property type="molecule type" value="Genomic_DNA"/>
</dbReference>
<proteinExistence type="inferred from homology"/>
<dbReference type="NCBIfam" id="NF002825">
    <property type="entry name" value="PRK02999.1"/>
    <property type="match status" value="1"/>
</dbReference>
<evidence type="ECO:0000256" key="11">
    <source>
        <dbReference type="NCBIfam" id="TIGR01345"/>
    </source>
</evidence>
<evidence type="ECO:0000259" key="15">
    <source>
        <dbReference type="Pfam" id="PF20656"/>
    </source>
</evidence>
<feature type="binding site" evidence="10">
    <location>
        <position position="118"/>
    </location>
    <ligand>
        <name>acetyl-CoA</name>
        <dbReference type="ChEBI" id="CHEBI:57288"/>
    </ligand>
</feature>
<dbReference type="Gene3D" id="3.20.20.360">
    <property type="entry name" value="Malate synthase, domain 3"/>
    <property type="match status" value="2"/>
</dbReference>
<dbReference type="PANTHER" id="PTHR42739:SF1">
    <property type="entry name" value="MALATE SYNTHASE G"/>
    <property type="match status" value="1"/>
</dbReference>
<dbReference type="Pfam" id="PF20656">
    <property type="entry name" value="MS_N"/>
    <property type="match status" value="1"/>
</dbReference>
<organism evidence="18 19">
    <name type="scientific">Sphaerotilus hippei</name>
    <dbReference type="NCBI Taxonomy" id="744406"/>
    <lineage>
        <taxon>Bacteria</taxon>
        <taxon>Pseudomonadati</taxon>
        <taxon>Pseudomonadota</taxon>
        <taxon>Betaproteobacteria</taxon>
        <taxon>Burkholderiales</taxon>
        <taxon>Sphaerotilaceae</taxon>
        <taxon>Sphaerotilus</taxon>
    </lineage>
</organism>
<feature type="domain" description="Malate synthase TIM barrel" evidence="14">
    <location>
        <begin position="338"/>
        <end position="575"/>
    </location>
</feature>
<comment type="catalytic activity">
    <reaction evidence="9 10 13">
        <text>glyoxylate + acetyl-CoA + H2O = (S)-malate + CoA + H(+)</text>
        <dbReference type="Rhea" id="RHEA:18181"/>
        <dbReference type="ChEBI" id="CHEBI:15377"/>
        <dbReference type="ChEBI" id="CHEBI:15378"/>
        <dbReference type="ChEBI" id="CHEBI:15589"/>
        <dbReference type="ChEBI" id="CHEBI:36655"/>
        <dbReference type="ChEBI" id="CHEBI:57287"/>
        <dbReference type="ChEBI" id="CHEBI:57288"/>
        <dbReference type="EC" id="2.3.3.9"/>
    </reaction>
</comment>
<dbReference type="InterPro" id="IPR048357">
    <property type="entry name" value="MSG_insertion"/>
</dbReference>
<dbReference type="GO" id="GO:0006097">
    <property type="term" value="P:glyoxylate cycle"/>
    <property type="evidence" value="ECO:0007669"/>
    <property type="project" value="UniProtKB-UniRule"/>
</dbReference>
<evidence type="ECO:0000256" key="4">
    <source>
        <dbReference type="ARBA" id="ARBA00022532"/>
    </source>
</evidence>
<comment type="function">
    <text evidence="10">Involved in the glycolate utilization. Catalyzes the condensation and subsequent hydrolysis of acetyl-coenzyme A (acetyl-CoA) and glyoxylate to form malate and CoA.</text>
</comment>
<dbReference type="InterPro" id="IPR044856">
    <property type="entry name" value="Malate_synth_C_sf"/>
</dbReference>
<comment type="caution">
    <text evidence="10">Lacks conserved residue(s) required for the propagation of feature annotation.</text>
</comment>
<feature type="binding site" evidence="10">
    <location>
        <position position="464"/>
    </location>
    <ligand>
        <name>Mg(2+)</name>
        <dbReference type="ChEBI" id="CHEBI:18420"/>
    </ligand>
</feature>
<dbReference type="PANTHER" id="PTHR42739">
    <property type="entry name" value="MALATE SYNTHASE G"/>
    <property type="match status" value="1"/>
</dbReference>
<feature type="binding site" evidence="10">
    <location>
        <position position="341"/>
    </location>
    <ligand>
        <name>glyoxylate</name>
        <dbReference type="ChEBI" id="CHEBI:36655"/>
    </ligand>
</feature>
<feature type="binding site" evidence="10">
    <location>
        <position position="276"/>
    </location>
    <ligand>
        <name>acetyl-CoA</name>
        <dbReference type="ChEBI" id="CHEBI:57288"/>
    </ligand>
</feature>
<protein>
    <recommendedName>
        <fullName evidence="10 11">Malate synthase G</fullName>
        <ecNumber evidence="10 11">2.3.3.9</ecNumber>
    </recommendedName>
</protein>